<dbReference type="GO" id="GO:0009030">
    <property type="term" value="F:thiamine-phosphate kinase activity"/>
    <property type="evidence" value="ECO:0007669"/>
    <property type="project" value="UniProtKB-UniRule"/>
</dbReference>
<dbReference type="OrthoDB" id="9802811at2"/>
<dbReference type="CDD" id="cd02194">
    <property type="entry name" value="ThiL"/>
    <property type="match status" value="1"/>
</dbReference>
<feature type="binding site" evidence="2">
    <location>
        <position position="264"/>
    </location>
    <ligand>
        <name>substrate</name>
    </ligand>
</feature>
<comment type="pathway">
    <text evidence="2">Cofactor biosynthesis; thiamine diphosphate biosynthesis; thiamine diphosphate from thiamine phosphate: step 1/1.</text>
</comment>
<feature type="binding site" evidence="2">
    <location>
        <position position="76"/>
    </location>
    <ligand>
        <name>Mg(2+)</name>
        <dbReference type="ChEBI" id="CHEBI:18420"/>
        <label>2</label>
    </ligand>
</feature>
<dbReference type="UniPathway" id="UPA00060">
    <property type="reaction ID" value="UER00142"/>
</dbReference>
<comment type="caution">
    <text evidence="2">Lacks conserved residue(s) required for the propagation of feature annotation.</text>
</comment>
<dbReference type="Proteomes" id="UP000296034">
    <property type="component" value="Unassembled WGS sequence"/>
</dbReference>
<comment type="catalytic activity">
    <reaction evidence="2">
        <text>thiamine phosphate + ATP = thiamine diphosphate + ADP</text>
        <dbReference type="Rhea" id="RHEA:15913"/>
        <dbReference type="ChEBI" id="CHEBI:30616"/>
        <dbReference type="ChEBI" id="CHEBI:37575"/>
        <dbReference type="ChEBI" id="CHEBI:58937"/>
        <dbReference type="ChEBI" id="CHEBI:456216"/>
        <dbReference type="EC" id="2.7.4.16"/>
    </reaction>
</comment>
<dbReference type="NCBIfam" id="NF004350">
    <property type="entry name" value="PRK05731.1-1"/>
    <property type="match status" value="1"/>
</dbReference>
<dbReference type="EC" id="2.7.4.16" evidence="2"/>
<feature type="binding site" evidence="2">
    <location>
        <position position="47"/>
    </location>
    <ligand>
        <name>Mg(2+)</name>
        <dbReference type="ChEBI" id="CHEBI:18420"/>
        <label>1</label>
    </ligand>
</feature>
<keyword evidence="1 2" id="KW-0784">Thiamine biosynthesis</keyword>
<dbReference type="Pfam" id="PF02769">
    <property type="entry name" value="AIRS_C"/>
    <property type="match status" value="1"/>
</dbReference>
<dbReference type="GO" id="GO:0000287">
    <property type="term" value="F:magnesium ion binding"/>
    <property type="evidence" value="ECO:0007669"/>
    <property type="project" value="UniProtKB-UniRule"/>
</dbReference>
<feature type="binding site" evidence="2">
    <location>
        <position position="123"/>
    </location>
    <ligand>
        <name>Mg(2+)</name>
        <dbReference type="ChEBI" id="CHEBI:18420"/>
        <label>1</label>
    </ligand>
</feature>
<evidence type="ECO:0000256" key="2">
    <source>
        <dbReference type="HAMAP-Rule" id="MF_02128"/>
    </source>
</evidence>
<dbReference type="InterPro" id="IPR006283">
    <property type="entry name" value="ThiL-like"/>
</dbReference>
<dbReference type="RefSeq" id="WP_136131912.1">
    <property type="nucleotide sequence ID" value="NZ_PDKS01000005.1"/>
</dbReference>
<dbReference type="InterPro" id="IPR036676">
    <property type="entry name" value="PurM-like_C_sf"/>
</dbReference>
<feature type="domain" description="PurM-like C-terminal" evidence="4">
    <location>
        <begin position="154"/>
        <end position="300"/>
    </location>
</feature>
<sequence>MSFGEFELIKKYFNYKKKYHCDYIELGIGDDCALIKPPDNQILAFSTDTFIANVHFLQNVHPSDLAYKTLSVSISDLAAMGANPTCLTLSITLPKINNQWLFNFSKNLFKFLDYYNMQLIGGDTTRGPLSLTCNVFGFLPNGFAIKRSGAKLDDLIYVTGTLGDSAAGLKLLQNCIKIKDNKVYRSLVKKHLRPVPRLIQGKALRCIASAAIDISDGLISDIKHILNKSNCGAYINIDNIPLSTNLVKNFKFEQILYWALAGGEDYELCFTIPESNCDQLNIAFSNFKVPYTCIGRIVHKSKGLVLFKNGQPLKFHYKGFDHFI</sequence>
<comment type="function">
    <text evidence="2">Catalyzes the ATP-dependent phosphorylation of thiamine-monophosphate (TMP) to form thiamine-pyrophosphate (TPP), the active form of vitamin B1.</text>
</comment>
<accession>A0A2P5SXG9</accession>
<feature type="binding site" evidence="2">
    <location>
        <begin position="122"/>
        <end position="123"/>
    </location>
    <ligand>
        <name>ATP</name>
        <dbReference type="ChEBI" id="CHEBI:30616"/>
    </ligand>
</feature>
<feature type="binding site" evidence="2">
    <location>
        <position position="46"/>
    </location>
    <ligand>
        <name>Mg(2+)</name>
        <dbReference type="ChEBI" id="CHEBI:18420"/>
        <label>4</label>
    </ligand>
</feature>
<feature type="binding site" evidence="2">
    <location>
        <position position="215"/>
    </location>
    <ligand>
        <name>ATP</name>
        <dbReference type="ChEBI" id="CHEBI:30616"/>
    </ligand>
</feature>
<keyword evidence="2" id="KW-0479">Metal-binding</keyword>
<dbReference type="InterPro" id="IPR036921">
    <property type="entry name" value="PurM-like_N_sf"/>
</dbReference>
<dbReference type="AlphaFoldDB" id="A0A2P5SXG9"/>
<organism evidence="5 6">
    <name type="scientific">Candidatus Pantoea edessiphila</name>
    <dbReference type="NCBI Taxonomy" id="2044610"/>
    <lineage>
        <taxon>Bacteria</taxon>
        <taxon>Pseudomonadati</taxon>
        <taxon>Pseudomonadota</taxon>
        <taxon>Gammaproteobacteria</taxon>
        <taxon>Enterobacterales</taxon>
        <taxon>Erwiniaceae</taxon>
        <taxon>Pantoea</taxon>
    </lineage>
</organism>
<dbReference type="EMBL" id="PDKS01000005">
    <property type="protein sequence ID" value="PPI87025.1"/>
    <property type="molecule type" value="Genomic_DNA"/>
</dbReference>
<keyword evidence="2" id="KW-0460">Magnesium</keyword>
<evidence type="ECO:0000256" key="1">
    <source>
        <dbReference type="ARBA" id="ARBA00022977"/>
    </source>
</evidence>
<evidence type="ECO:0000259" key="4">
    <source>
        <dbReference type="Pfam" id="PF02769"/>
    </source>
</evidence>
<evidence type="ECO:0000313" key="5">
    <source>
        <dbReference type="EMBL" id="PPI87025.1"/>
    </source>
</evidence>
<dbReference type="HAMAP" id="MF_02128">
    <property type="entry name" value="TMP_kinase"/>
    <property type="match status" value="1"/>
</dbReference>
<comment type="similarity">
    <text evidence="2">Belongs to the thiamine-monophosphate kinase family.</text>
</comment>
<dbReference type="GO" id="GO:0005524">
    <property type="term" value="F:ATP binding"/>
    <property type="evidence" value="ECO:0007669"/>
    <property type="project" value="UniProtKB-UniRule"/>
</dbReference>
<feature type="binding site" evidence="2">
    <location>
        <position position="216"/>
    </location>
    <ligand>
        <name>Mg(2+)</name>
        <dbReference type="ChEBI" id="CHEBI:18420"/>
        <label>5</label>
    </ligand>
</feature>
<dbReference type="SUPFAM" id="SSF56042">
    <property type="entry name" value="PurM C-terminal domain-like"/>
    <property type="match status" value="1"/>
</dbReference>
<gene>
    <name evidence="2" type="primary">thiL</name>
    <name evidence="5" type="ORF">CRV11_03200</name>
</gene>
<dbReference type="Gene3D" id="3.90.650.10">
    <property type="entry name" value="PurM-like C-terminal domain"/>
    <property type="match status" value="1"/>
</dbReference>
<feature type="binding site" evidence="2">
    <location>
        <position position="48"/>
    </location>
    <ligand>
        <name>Mg(2+)</name>
        <dbReference type="ChEBI" id="CHEBI:18420"/>
        <label>1</label>
    </ligand>
</feature>
<dbReference type="Pfam" id="PF00586">
    <property type="entry name" value="AIRS"/>
    <property type="match status" value="1"/>
</dbReference>
<proteinExistence type="inferred from homology"/>
<evidence type="ECO:0000313" key="6">
    <source>
        <dbReference type="Proteomes" id="UP000296034"/>
    </source>
</evidence>
<keyword evidence="2" id="KW-0808">Transferase</keyword>
<feature type="binding site" evidence="2">
    <location>
        <position position="48"/>
    </location>
    <ligand>
        <name>Mg(2+)</name>
        <dbReference type="ChEBI" id="CHEBI:18420"/>
        <label>2</label>
    </ligand>
</feature>
<evidence type="ECO:0000259" key="3">
    <source>
        <dbReference type="Pfam" id="PF00586"/>
    </source>
</evidence>
<feature type="binding site" evidence="2">
    <location>
        <position position="147"/>
    </location>
    <ligand>
        <name>ATP</name>
        <dbReference type="ChEBI" id="CHEBI:30616"/>
    </ligand>
</feature>
<dbReference type="SUPFAM" id="SSF55326">
    <property type="entry name" value="PurM N-terminal domain-like"/>
    <property type="match status" value="1"/>
</dbReference>
<dbReference type="PANTHER" id="PTHR30270:SF0">
    <property type="entry name" value="THIAMINE-MONOPHOSPHATE KINASE"/>
    <property type="match status" value="1"/>
</dbReference>
<dbReference type="PIRSF" id="PIRSF005303">
    <property type="entry name" value="Thiam_monoph_kin"/>
    <property type="match status" value="1"/>
</dbReference>
<feature type="binding site" evidence="2">
    <location>
        <position position="55"/>
    </location>
    <ligand>
        <name>substrate</name>
    </ligand>
</feature>
<keyword evidence="2" id="KW-0547">Nucleotide-binding</keyword>
<reference evidence="5 6" key="1">
    <citation type="journal article" date="2018" name="Genome Biol. Evol.">
        <title>Cladogenesis and Genomic Streamlining in Extracellular Endosymbionts of Tropical Stink Bugs.</title>
        <authorList>
            <person name="Otero-Bravo A."/>
            <person name="Goffredi S."/>
            <person name="Sabree Z.L."/>
        </authorList>
    </citation>
    <scope>NUCLEOTIDE SEQUENCE [LARGE SCALE GENOMIC DNA]</scope>
    <source>
        <strain evidence="5 6">SoET</strain>
    </source>
</reference>
<feature type="binding site" evidence="2">
    <location>
        <position position="31"/>
    </location>
    <ligand>
        <name>Mg(2+)</name>
        <dbReference type="ChEBI" id="CHEBI:18420"/>
        <label>3</label>
    </ligand>
</feature>
<name>A0A2P5SXG9_9GAMM</name>
<feature type="domain" description="PurM-like N-terminal" evidence="3">
    <location>
        <begin position="29"/>
        <end position="137"/>
    </location>
</feature>
<keyword evidence="2 5" id="KW-0418">Kinase</keyword>
<feature type="binding site" evidence="2">
    <location>
        <position position="76"/>
    </location>
    <ligand>
        <name>Mg(2+)</name>
        <dbReference type="ChEBI" id="CHEBI:18420"/>
        <label>4</label>
    </ligand>
</feature>
<keyword evidence="2" id="KW-0067">ATP-binding</keyword>
<dbReference type="Gene3D" id="3.30.1330.10">
    <property type="entry name" value="PurM-like, N-terminal domain"/>
    <property type="match status" value="1"/>
</dbReference>
<dbReference type="GO" id="GO:0009228">
    <property type="term" value="P:thiamine biosynthetic process"/>
    <property type="evidence" value="ECO:0007669"/>
    <property type="project" value="UniProtKB-KW"/>
</dbReference>
<protein>
    <recommendedName>
        <fullName evidence="2">Thiamine-monophosphate kinase</fullName>
        <shortName evidence="2">TMP kinase</shortName>
        <shortName evidence="2">Thiamine-phosphate kinase</shortName>
        <ecNumber evidence="2">2.7.4.16</ecNumber>
    </recommendedName>
</protein>
<feature type="binding site" evidence="2">
    <location>
        <position position="31"/>
    </location>
    <ligand>
        <name>Mg(2+)</name>
        <dbReference type="ChEBI" id="CHEBI:18420"/>
        <label>4</label>
    </ligand>
</feature>
<feature type="binding site" evidence="2">
    <location>
        <position position="320"/>
    </location>
    <ligand>
        <name>substrate</name>
    </ligand>
</feature>
<dbReference type="GO" id="GO:0009229">
    <property type="term" value="P:thiamine diphosphate biosynthetic process"/>
    <property type="evidence" value="ECO:0007669"/>
    <property type="project" value="UniProtKB-UniRule"/>
</dbReference>
<dbReference type="InterPro" id="IPR010918">
    <property type="entry name" value="PurM-like_C_dom"/>
</dbReference>
<dbReference type="NCBIfam" id="TIGR01379">
    <property type="entry name" value="thiL"/>
    <property type="match status" value="1"/>
</dbReference>
<feature type="binding site" evidence="2">
    <location>
        <position position="213"/>
    </location>
    <ligand>
        <name>Mg(2+)</name>
        <dbReference type="ChEBI" id="CHEBI:18420"/>
        <label>3</label>
    </ligand>
</feature>
<comment type="caution">
    <text evidence="5">The sequence shown here is derived from an EMBL/GenBank/DDBJ whole genome shotgun (WGS) entry which is preliminary data.</text>
</comment>
<dbReference type="PANTHER" id="PTHR30270">
    <property type="entry name" value="THIAMINE-MONOPHOSPHATE KINASE"/>
    <property type="match status" value="1"/>
</dbReference>
<comment type="miscellaneous">
    <text evidence="2">Reaction mechanism of ThiL seems to utilize a direct, inline transfer of the gamma-phosphate of ATP to TMP rather than a phosphorylated enzyme intermediate.</text>
</comment>
<dbReference type="InterPro" id="IPR016188">
    <property type="entry name" value="PurM-like_N"/>
</dbReference>
<feature type="binding site" evidence="2">
    <location>
        <position position="76"/>
    </location>
    <ligand>
        <name>Mg(2+)</name>
        <dbReference type="ChEBI" id="CHEBI:18420"/>
        <label>3</label>
    </ligand>
</feature>